<evidence type="ECO:0000313" key="4">
    <source>
        <dbReference type="EMBL" id="GGN42287.1"/>
    </source>
</evidence>
<proteinExistence type="inferred from homology"/>
<protein>
    <submittedName>
        <fullName evidence="4">Dehydrogenase</fullName>
    </submittedName>
</protein>
<comment type="similarity">
    <text evidence="1">Belongs to the NAD(P)H dehydrogenase (quinone) family.</text>
</comment>
<dbReference type="Pfam" id="PF02525">
    <property type="entry name" value="Flavodoxin_2"/>
    <property type="match status" value="1"/>
</dbReference>
<gene>
    <name evidence="4" type="ORF">GCM10011349_05180</name>
</gene>
<organism evidence="4 5">
    <name type="scientific">Novosphingobium indicum</name>
    <dbReference type="NCBI Taxonomy" id="462949"/>
    <lineage>
        <taxon>Bacteria</taxon>
        <taxon>Pseudomonadati</taxon>
        <taxon>Pseudomonadota</taxon>
        <taxon>Alphaproteobacteria</taxon>
        <taxon>Sphingomonadales</taxon>
        <taxon>Sphingomonadaceae</taxon>
        <taxon>Novosphingobium</taxon>
    </lineage>
</organism>
<evidence type="ECO:0000259" key="3">
    <source>
        <dbReference type="Pfam" id="PF02525"/>
    </source>
</evidence>
<dbReference type="PANTHER" id="PTHR10204:SF34">
    <property type="entry name" value="NAD(P)H DEHYDROGENASE [QUINONE] 1 ISOFORM 1"/>
    <property type="match status" value="1"/>
</dbReference>
<comment type="caution">
    <text evidence="4">The sequence shown here is derived from an EMBL/GenBank/DDBJ whole genome shotgun (WGS) entry which is preliminary data.</text>
</comment>
<reference evidence="5" key="1">
    <citation type="journal article" date="2019" name="Int. J. Syst. Evol. Microbiol.">
        <title>The Global Catalogue of Microorganisms (GCM) 10K type strain sequencing project: providing services to taxonomists for standard genome sequencing and annotation.</title>
        <authorList>
            <consortium name="The Broad Institute Genomics Platform"/>
            <consortium name="The Broad Institute Genome Sequencing Center for Infectious Disease"/>
            <person name="Wu L."/>
            <person name="Ma J."/>
        </authorList>
    </citation>
    <scope>NUCLEOTIDE SEQUENCE [LARGE SCALE GENOMIC DNA]</scope>
    <source>
        <strain evidence="5">CGMCC 1.6784</strain>
    </source>
</reference>
<keyword evidence="5" id="KW-1185">Reference proteome</keyword>
<sequence length="207" mass="23166">MIAVIAPIAFARMVGGMTRILIIDGHPDRAEHFLHAAADAYAEGAESGGHDVRRIEVARLDFPLIRSEQQFHADDVPCDISAAQQAIRWAEHIVVLYPLWLGETPAFFKAFLEQVARPNFAFAPSDGGFPKGTLEGRSARMIVTMGMPAPVYKLYYGAHGVKSFKRNILEFVGMDPVRYAIIGSVDGPEKHRTRWLERLRRWGEQAH</sequence>
<dbReference type="Gene3D" id="3.40.50.360">
    <property type="match status" value="1"/>
</dbReference>
<keyword evidence="2" id="KW-0560">Oxidoreductase</keyword>
<dbReference type="Proteomes" id="UP000605099">
    <property type="component" value="Unassembled WGS sequence"/>
</dbReference>
<dbReference type="SUPFAM" id="SSF52218">
    <property type="entry name" value="Flavoproteins"/>
    <property type="match status" value="1"/>
</dbReference>
<accession>A0ABQ2J8Y1</accession>
<dbReference type="InterPro" id="IPR029039">
    <property type="entry name" value="Flavoprotein-like_sf"/>
</dbReference>
<dbReference type="InterPro" id="IPR003680">
    <property type="entry name" value="Flavodoxin_fold"/>
</dbReference>
<feature type="domain" description="Flavodoxin-like fold" evidence="3">
    <location>
        <begin position="19"/>
        <end position="204"/>
    </location>
</feature>
<dbReference type="InterPro" id="IPR051545">
    <property type="entry name" value="NAD(P)H_dehydrogenase_qn"/>
</dbReference>
<evidence type="ECO:0000313" key="5">
    <source>
        <dbReference type="Proteomes" id="UP000605099"/>
    </source>
</evidence>
<dbReference type="EMBL" id="BMLK01000002">
    <property type="protein sequence ID" value="GGN42287.1"/>
    <property type="molecule type" value="Genomic_DNA"/>
</dbReference>
<dbReference type="PANTHER" id="PTHR10204">
    <property type="entry name" value="NAD P H OXIDOREDUCTASE-RELATED"/>
    <property type="match status" value="1"/>
</dbReference>
<name>A0ABQ2J8Y1_9SPHN</name>
<evidence type="ECO:0000256" key="1">
    <source>
        <dbReference type="ARBA" id="ARBA00006252"/>
    </source>
</evidence>
<evidence type="ECO:0000256" key="2">
    <source>
        <dbReference type="ARBA" id="ARBA00023002"/>
    </source>
</evidence>